<feature type="domain" description="FYVE-type" evidence="7">
    <location>
        <begin position="153"/>
        <end position="217"/>
    </location>
</feature>
<evidence type="ECO:0000256" key="1">
    <source>
        <dbReference type="ARBA" id="ARBA00022723"/>
    </source>
</evidence>
<dbReference type="InterPro" id="IPR051130">
    <property type="entry name" value="Mito_struct-func_regulator"/>
</dbReference>
<keyword evidence="6" id="KW-1133">Transmembrane helix</keyword>
<keyword evidence="5" id="KW-0175">Coiled coil</keyword>
<dbReference type="Proteomes" id="UP000186817">
    <property type="component" value="Unassembled WGS sequence"/>
</dbReference>
<dbReference type="InterPro" id="IPR004147">
    <property type="entry name" value="ABC1_dom"/>
</dbReference>
<keyword evidence="6" id="KW-0472">Membrane</keyword>
<dbReference type="OrthoDB" id="79871at2759"/>
<evidence type="ECO:0000256" key="6">
    <source>
        <dbReference type="SAM" id="Phobius"/>
    </source>
</evidence>
<dbReference type="Pfam" id="PF01363">
    <property type="entry name" value="FYVE"/>
    <property type="match status" value="1"/>
</dbReference>
<protein>
    <recommendedName>
        <fullName evidence="7">FYVE-type domain-containing protein</fullName>
    </recommendedName>
</protein>
<dbReference type="SUPFAM" id="SSF56112">
    <property type="entry name" value="Protein kinase-like (PK-like)"/>
    <property type="match status" value="1"/>
</dbReference>
<organism evidence="8 9">
    <name type="scientific">Symbiodinium microadriaticum</name>
    <name type="common">Dinoflagellate</name>
    <name type="synonym">Zooxanthella microadriatica</name>
    <dbReference type="NCBI Taxonomy" id="2951"/>
    <lineage>
        <taxon>Eukaryota</taxon>
        <taxon>Sar</taxon>
        <taxon>Alveolata</taxon>
        <taxon>Dinophyceae</taxon>
        <taxon>Suessiales</taxon>
        <taxon>Symbiodiniaceae</taxon>
        <taxon>Symbiodinium</taxon>
    </lineage>
</organism>
<proteinExistence type="predicted"/>
<dbReference type="Gene3D" id="3.30.40.10">
    <property type="entry name" value="Zinc/RING finger domain, C3HC4 (zinc finger)"/>
    <property type="match status" value="1"/>
</dbReference>
<dbReference type="OMA" id="WNSTHEV"/>
<dbReference type="PROSITE" id="PS50178">
    <property type="entry name" value="ZF_FYVE"/>
    <property type="match status" value="1"/>
</dbReference>
<dbReference type="InterPro" id="IPR011011">
    <property type="entry name" value="Znf_FYVE_PHD"/>
</dbReference>
<keyword evidence="6" id="KW-0812">Transmembrane</keyword>
<dbReference type="SMART" id="SM00064">
    <property type="entry name" value="FYVE"/>
    <property type="match status" value="1"/>
</dbReference>
<name>A0A1Q9EBB4_SYMMI</name>
<comment type="caution">
    <text evidence="8">The sequence shown here is derived from an EMBL/GenBank/DDBJ whole genome shotgun (WGS) entry which is preliminary data.</text>
</comment>
<dbReference type="InterPro" id="IPR000306">
    <property type="entry name" value="Znf_FYVE"/>
</dbReference>
<dbReference type="InterPro" id="IPR017455">
    <property type="entry name" value="Znf_FYVE-rel"/>
</dbReference>
<dbReference type="AlphaFoldDB" id="A0A1Q9EBB4"/>
<dbReference type="GO" id="GO:0008270">
    <property type="term" value="F:zinc ion binding"/>
    <property type="evidence" value="ECO:0007669"/>
    <property type="project" value="UniProtKB-KW"/>
</dbReference>
<evidence type="ECO:0000313" key="9">
    <source>
        <dbReference type="Proteomes" id="UP000186817"/>
    </source>
</evidence>
<keyword evidence="1" id="KW-0479">Metal-binding</keyword>
<dbReference type="CDD" id="cd05121">
    <property type="entry name" value="ABC1_ADCK3-like"/>
    <property type="match status" value="1"/>
</dbReference>
<evidence type="ECO:0000313" key="8">
    <source>
        <dbReference type="EMBL" id="OLQ04693.1"/>
    </source>
</evidence>
<dbReference type="PANTHER" id="PTHR43173:SF3">
    <property type="entry name" value="ABC1 FAMILY PROTEIN"/>
    <property type="match status" value="1"/>
</dbReference>
<evidence type="ECO:0000256" key="5">
    <source>
        <dbReference type="SAM" id="Coils"/>
    </source>
</evidence>
<feature type="coiled-coil region" evidence="5">
    <location>
        <begin position="269"/>
        <end position="296"/>
    </location>
</feature>
<dbReference type="Pfam" id="PF03109">
    <property type="entry name" value="ABC1"/>
    <property type="match status" value="1"/>
</dbReference>
<evidence type="ECO:0000259" key="7">
    <source>
        <dbReference type="PROSITE" id="PS50178"/>
    </source>
</evidence>
<sequence length="1079" mass="117957">MAAVAACEALLPIAEAALSQGGAALPPDLSGRALLKIGDSAGILFTAAQGSGRCELWRGGHPAPVADATIFFDSLESFRKVLQDPTAFPSLLLRRKLRLQGDASFLQSIQRPGTPSENAMVKELAKELDQAIGRALEHDAPEPIQCAAVWVPNDASEVCMECGKEFGILRRRHHCRACGRLLCGICAPKVPLSPDAVDMTCLPLGQNRNGIRLCGACDANGALPLFSGASTAAPSRRASMASARRPSSMPRLHAYSDMSEAASTFGAATEAAAERLREVKEEIEALRAAESKRTERHIRAGVQRIWLATHLCLAGAVFVLFLWRVSVAAAWLAMLLALWHFDERSMLARIVRVFWAAAVVTCGVLETRWKLRALGVTEGEEYDAEWNSTHEVLARFLFLQILKLKGFWIKLGQQLSVNVMLAAPYRAEFSKLQDKIPPMPVSDVLKTLQEEFGAEVVSQIDIDNSPPLGTASIAQVHKAIWRPKGAAHQEVVVKVQHRGVERQFRQDLRSSRVLAWLLALVDPEGVPDMRPIVNSLREVTLNELDFRLEAQNQTRARQAAERWNARVVIPQVLPELVGRHAMAMEFIAGEQLAKAAERLSQEQRNRLIADMVDHFAVQFAVDGHFHADPHPGNLLLEKDTGRLVVLDWGMCITLPPEKTKAYARLFVAATTSNAWGLVQALSDMGMKLKEGETFEPVVMLSFIRFALRETAPAEQAKGQVEGFMKASDDLYWKGPKRYRKSPFDIFTGDMTYFFKALDLLWCVSSQLHARHPILITMLLRSLPSLRGELSAATAVPRSLVDLLPSPSVSSAVPGHLSEVLQELLLRSYGKGRVLGAQLCVLELGASRPRPLVDISLGCCSWTDPAPVTPSTQFNLLDISKMVVALAVLRYHHVSFGYLLADACRELAGCDLEQAWSEVTAIGTAMARELGYDGEPLSLRARGAARVVGEVSAPGMEEISDLVAGVYSLLGEDGENSPGAASRSVVDGTAKEIFGRDHLLHQAMPVPSSANLPPLKDIVYTESADPPVETKESDTFYDYLDVLRYVSQTCVGERIAEVIKDAIDQALTKSMSALDEALLG</sequence>
<keyword evidence="2 4" id="KW-0863">Zinc-finger</keyword>
<keyword evidence="3" id="KW-0862">Zinc</keyword>
<gene>
    <name evidence="8" type="ORF">AK812_SmicGene12199</name>
</gene>
<evidence type="ECO:0000256" key="3">
    <source>
        <dbReference type="ARBA" id="ARBA00022833"/>
    </source>
</evidence>
<dbReference type="InterPro" id="IPR011009">
    <property type="entry name" value="Kinase-like_dom_sf"/>
</dbReference>
<evidence type="ECO:0000256" key="4">
    <source>
        <dbReference type="PROSITE-ProRule" id="PRU00091"/>
    </source>
</evidence>
<reference evidence="8 9" key="1">
    <citation type="submission" date="2016-02" db="EMBL/GenBank/DDBJ databases">
        <title>Genome analysis of coral dinoflagellate symbionts highlights evolutionary adaptations to a symbiotic lifestyle.</title>
        <authorList>
            <person name="Aranda M."/>
            <person name="Li Y."/>
            <person name="Liew Y.J."/>
            <person name="Baumgarten S."/>
            <person name="Simakov O."/>
            <person name="Wilson M."/>
            <person name="Piel J."/>
            <person name="Ashoor H."/>
            <person name="Bougouffa S."/>
            <person name="Bajic V.B."/>
            <person name="Ryu T."/>
            <person name="Ravasi T."/>
            <person name="Bayer T."/>
            <person name="Micklem G."/>
            <person name="Kim H."/>
            <person name="Bhak J."/>
            <person name="Lajeunesse T.C."/>
            <person name="Voolstra C.R."/>
        </authorList>
    </citation>
    <scope>NUCLEOTIDE SEQUENCE [LARGE SCALE GENOMIC DNA]</scope>
    <source>
        <strain evidence="8 9">CCMP2467</strain>
    </source>
</reference>
<keyword evidence="9" id="KW-1185">Reference proteome</keyword>
<dbReference type="EMBL" id="LSRX01000203">
    <property type="protein sequence ID" value="OLQ04693.1"/>
    <property type="molecule type" value="Genomic_DNA"/>
</dbReference>
<evidence type="ECO:0000256" key="2">
    <source>
        <dbReference type="ARBA" id="ARBA00022771"/>
    </source>
</evidence>
<feature type="transmembrane region" description="Helical" evidence="6">
    <location>
        <begin position="305"/>
        <end position="338"/>
    </location>
</feature>
<dbReference type="InterPro" id="IPR013083">
    <property type="entry name" value="Znf_RING/FYVE/PHD"/>
</dbReference>
<dbReference type="PANTHER" id="PTHR43173">
    <property type="entry name" value="ABC1 FAMILY PROTEIN"/>
    <property type="match status" value="1"/>
</dbReference>
<dbReference type="SUPFAM" id="SSF57903">
    <property type="entry name" value="FYVE/PHD zinc finger"/>
    <property type="match status" value="1"/>
</dbReference>
<accession>A0A1Q9EBB4</accession>